<proteinExistence type="predicted"/>
<accession>A0A0F7L6T2</accession>
<reference evidence="1" key="2">
    <citation type="submission" date="2015-03" db="EMBL/GenBank/DDBJ databases">
        <authorList>
            <person name="Chow C.-E.T."/>
            <person name="Winget D.M."/>
            <person name="White R.A.III."/>
            <person name="Hallam S.J."/>
            <person name="Suttle C.A."/>
        </authorList>
    </citation>
    <scope>NUCLEOTIDE SEQUENCE</scope>
    <source>
        <strain evidence="1">Oxic1_7</strain>
    </source>
</reference>
<reference evidence="1" key="1">
    <citation type="journal article" date="2015" name="Front. Microbiol.">
        <title>Combining genomic sequencing methods to explore viral diversity and reveal potential virus-host interactions.</title>
        <authorList>
            <person name="Chow C.E."/>
            <person name="Winget D.M."/>
            <person name="White R.A.III."/>
            <person name="Hallam S.J."/>
            <person name="Suttle C.A."/>
        </authorList>
    </citation>
    <scope>NUCLEOTIDE SEQUENCE</scope>
    <source>
        <strain evidence="1">Oxic1_7</strain>
    </source>
</reference>
<name>A0A0F7L6T2_9VIRU</name>
<sequence>MIALSLHPLACRMFPMVFLLLLEIFLLLHMFFSVFPIPLLLTTMSVSQSVLPDLP</sequence>
<protein>
    <submittedName>
        <fullName evidence="1">Uncharacterized protein</fullName>
    </submittedName>
</protein>
<evidence type="ECO:0000313" key="1">
    <source>
        <dbReference type="EMBL" id="AKH48259.1"/>
    </source>
</evidence>
<dbReference type="EMBL" id="KR029602">
    <property type="protein sequence ID" value="AKH48259.1"/>
    <property type="molecule type" value="Genomic_DNA"/>
</dbReference>
<organism evidence="1">
    <name type="scientific">uncultured marine virus</name>
    <dbReference type="NCBI Taxonomy" id="186617"/>
    <lineage>
        <taxon>Viruses</taxon>
        <taxon>environmental samples</taxon>
    </lineage>
</organism>